<keyword evidence="4" id="KW-1185">Reference proteome</keyword>
<organism evidence="3 4">
    <name type="scientific">Ferruginibacter yonginensis</name>
    <dbReference type="NCBI Taxonomy" id="1310416"/>
    <lineage>
        <taxon>Bacteria</taxon>
        <taxon>Pseudomonadati</taxon>
        <taxon>Bacteroidota</taxon>
        <taxon>Chitinophagia</taxon>
        <taxon>Chitinophagales</taxon>
        <taxon>Chitinophagaceae</taxon>
        <taxon>Ferruginibacter</taxon>
    </lineage>
</organism>
<feature type="chain" id="PRO_5045731042" description="DUF3829 domain-containing protein" evidence="2">
    <location>
        <begin position="21"/>
        <end position="342"/>
    </location>
</feature>
<dbReference type="EMBL" id="JBHSCZ010000001">
    <property type="protein sequence ID" value="MFC4261961.1"/>
    <property type="molecule type" value="Genomic_DNA"/>
</dbReference>
<comment type="caution">
    <text evidence="3">The sequence shown here is derived from an EMBL/GenBank/DDBJ whole genome shotgun (WGS) entry which is preliminary data.</text>
</comment>
<accession>A0ABV8QP39</accession>
<evidence type="ECO:0000256" key="2">
    <source>
        <dbReference type="SAM" id="SignalP"/>
    </source>
</evidence>
<evidence type="ECO:0000313" key="3">
    <source>
        <dbReference type="EMBL" id="MFC4261961.1"/>
    </source>
</evidence>
<evidence type="ECO:0000256" key="1">
    <source>
        <dbReference type="SAM" id="Coils"/>
    </source>
</evidence>
<gene>
    <name evidence="3" type="ORF">ACFOWM_03660</name>
</gene>
<keyword evidence="2" id="KW-0732">Signal</keyword>
<name>A0ABV8QP39_9BACT</name>
<dbReference type="RefSeq" id="WP_379707210.1">
    <property type="nucleotide sequence ID" value="NZ_JBHSCZ010000001.1"/>
</dbReference>
<sequence>MKIVYAFVVFLLMSFTHLQAQEITNPGQYMDAISKQQENISKRYMSYVSASAHGKRERKVENLRNKLLAEIEEAKSNIQALPGYNGDKSYRDTAVNFMKFYYNVMNDDYNKIINMEEIAEQSYDEMEAYLLLQEKIQEKLSEANNKLSLAAKTFAANNKVNLVESTSALNEMMKEVGGVSKHYHEVYLVFFKPYIQEKNMLAAIAKGNMTGMEQSRSAMLKYAQEGLVKLSTMTGFNGDKSIVYSCKSMLNFYVKEAEKSSTISDFFLTKEKFENIKKEMEKKSSKSKEDIDAYNKGVNDINKAAEVYNNNNNELNNMRNEKLNEWNKSVKTFFDEHTPRYK</sequence>
<proteinExistence type="predicted"/>
<evidence type="ECO:0000313" key="4">
    <source>
        <dbReference type="Proteomes" id="UP001595907"/>
    </source>
</evidence>
<keyword evidence="1" id="KW-0175">Coiled coil</keyword>
<feature type="coiled-coil region" evidence="1">
    <location>
        <begin position="270"/>
        <end position="325"/>
    </location>
</feature>
<protein>
    <recommendedName>
        <fullName evidence="5">DUF3829 domain-containing protein</fullName>
    </recommendedName>
</protein>
<feature type="signal peptide" evidence="2">
    <location>
        <begin position="1"/>
        <end position="20"/>
    </location>
</feature>
<reference evidence="4" key="1">
    <citation type="journal article" date="2019" name="Int. J. Syst. Evol. Microbiol.">
        <title>The Global Catalogue of Microorganisms (GCM) 10K type strain sequencing project: providing services to taxonomists for standard genome sequencing and annotation.</title>
        <authorList>
            <consortium name="The Broad Institute Genomics Platform"/>
            <consortium name="The Broad Institute Genome Sequencing Center for Infectious Disease"/>
            <person name="Wu L."/>
            <person name="Ma J."/>
        </authorList>
    </citation>
    <scope>NUCLEOTIDE SEQUENCE [LARGE SCALE GENOMIC DNA]</scope>
    <source>
        <strain evidence="4">CECT 8289</strain>
    </source>
</reference>
<dbReference type="Proteomes" id="UP001595907">
    <property type="component" value="Unassembled WGS sequence"/>
</dbReference>
<evidence type="ECO:0008006" key="5">
    <source>
        <dbReference type="Google" id="ProtNLM"/>
    </source>
</evidence>
<feature type="coiled-coil region" evidence="1">
    <location>
        <begin position="126"/>
        <end position="153"/>
    </location>
</feature>